<keyword evidence="1" id="KW-0472">Membrane</keyword>
<keyword evidence="1" id="KW-0812">Transmembrane</keyword>
<organism evidence="2">
    <name type="scientific">Solanum chacoense</name>
    <name type="common">Chaco potato</name>
    <dbReference type="NCBI Taxonomy" id="4108"/>
    <lineage>
        <taxon>Eukaryota</taxon>
        <taxon>Viridiplantae</taxon>
        <taxon>Streptophyta</taxon>
        <taxon>Embryophyta</taxon>
        <taxon>Tracheophyta</taxon>
        <taxon>Spermatophyta</taxon>
        <taxon>Magnoliopsida</taxon>
        <taxon>eudicotyledons</taxon>
        <taxon>Gunneridae</taxon>
        <taxon>Pentapetalae</taxon>
        <taxon>asterids</taxon>
        <taxon>lamiids</taxon>
        <taxon>Solanales</taxon>
        <taxon>Solanaceae</taxon>
        <taxon>Solanoideae</taxon>
        <taxon>Solaneae</taxon>
        <taxon>Solanum</taxon>
    </lineage>
</organism>
<name>A0A0V0H8I0_SOLCH</name>
<evidence type="ECO:0000256" key="1">
    <source>
        <dbReference type="SAM" id="Phobius"/>
    </source>
</evidence>
<sequence length="70" mass="8146">MNLTFFSGSVNQWVGLLFSYISCCQSSLTLVRFLILEGFHIKLFQLYLYVVHGNLISFMTSKREQIMFSP</sequence>
<proteinExistence type="predicted"/>
<protein>
    <submittedName>
        <fullName evidence="2">Putative ovule protein</fullName>
    </submittedName>
</protein>
<accession>A0A0V0H8I0</accession>
<keyword evidence="1" id="KW-1133">Transmembrane helix</keyword>
<reference evidence="2" key="1">
    <citation type="submission" date="2015-12" db="EMBL/GenBank/DDBJ databases">
        <title>Gene expression during late stages of embryo sac development: a critical building block for successful pollen-pistil interactions.</title>
        <authorList>
            <person name="Liu Y."/>
            <person name="Joly V."/>
            <person name="Sabar M."/>
            <person name="Matton D.P."/>
        </authorList>
    </citation>
    <scope>NUCLEOTIDE SEQUENCE</scope>
</reference>
<dbReference type="EMBL" id="GEDG01023502">
    <property type="protein sequence ID" value="JAP16693.1"/>
    <property type="molecule type" value="Transcribed_RNA"/>
</dbReference>
<dbReference type="AlphaFoldDB" id="A0A0V0H8I0"/>
<evidence type="ECO:0000313" key="2">
    <source>
        <dbReference type="EMBL" id="JAP16693.1"/>
    </source>
</evidence>
<feature type="transmembrane region" description="Helical" evidence="1">
    <location>
        <begin position="12"/>
        <end position="35"/>
    </location>
</feature>